<dbReference type="InterPro" id="IPR011004">
    <property type="entry name" value="Trimer_LpxA-like_sf"/>
</dbReference>
<evidence type="ECO:0000256" key="3">
    <source>
        <dbReference type="PIRSR" id="PIRSR620019-2"/>
    </source>
</evidence>
<dbReference type="SUPFAM" id="SSF51161">
    <property type="entry name" value="Trimeric LpxA-like enzymes"/>
    <property type="match status" value="1"/>
</dbReference>
<feature type="binding site" evidence="3">
    <location>
        <position position="65"/>
    </location>
    <ligand>
        <name>substrate</name>
    </ligand>
</feature>
<keyword evidence="5" id="KW-0808">Transferase</keyword>
<reference evidence="5 6" key="1">
    <citation type="submission" date="2019-01" db="EMBL/GenBank/DDBJ databases">
        <authorList>
            <person name="Chen W.-M."/>
        </authorList>
    </citation>
    <scope>NUCLEOTIDE SEQUENCE [LARGE SCALE GENOMIC DNA]</scope>
    <source>
        <strain evidence="5 6">TLA-22</strain>
    </source>
</reference>
<keyword evidence="6" id="KW-1185">Reference proteome</keyword>
<dbReference type="Gene3D" id="3.40.50.20">
    <property type="match status" value="1"/>
</dbReference>
<dbReference type="GO" id="GO:0016740">
    <property type="term" value="F:transferase activity"/>
    <property type="evidence" value="ECO:0007669"/>
    <property type="project" value="UniProtKB-KW"/>
</dbReference>
<evidence type="ECO:0000313" key="5">
    <source>
        <dbReference type="EMBL" id="RVT39921.1"/>
    </source>
</evidence>
<dbReference type="Pfam" id="PF17836">
    <property type="entry name" value="PglD_N"/>
    <property type="match status" value="1"/>
</dbReference>
<evidence type="ECO:0000313" key="6">
    <source>
        <dbReference type="Proteomes" id="UP000282977"/>
    </source>
</evidence>
<comment type="similarity">
    <text evidence="1">Belongs to the transferase hexapeptide repeat family.</text>
</comment>
<feature type="active site" description="Proton acceptor" evidence="2">
    <location>
        <position position="132"/>
    </location>
</feature>
<protein>
    <submittedName>
        <fullName evidence="5">Acetyltransferase</fullName>
    </submittedName>
</protein>
<name>A0A437J577_9SPHN</name>
<feature type="binding site" evidence="3">
    <location>
        <position position="162"/>
    </location>
    <ligand>
        <name>acetyl-CoA</name>
        <dbReference type="ChEBI" id="CHEBI:57288"/>
    </ligand>
</feature>
<accession>A0A437J577</accession>
<evidence type="ECO:0000256" key="1">
    <source>
        <dbReference type="ARBA" id="ARBA00007274"/>
    </source>
</evidence>
<proteinExistence type="inferred from homology"/>
<evidence type="ECO:0000256" key="2">
    <source>
        <dbReference type="PIRSR" id="PIRSR620019-1"/>
    </source>
</evidence>
<gene>
    <name evidence="5" type="ORF">ENE74_13840</name>
</gene>
<organism evidence="5 6">
    <name type="scientific">Sphingobium algorifonticola</name>
    <dbReference type="NCBI Taxonomy" id="2008318"/>
    <lineage>
        <taxon>Bacteria</taxon>
        <taxon>Pseudomonadati</taxon>
        <taxon>Pseudomonadota</taxon>
        <taxon>Alphaproteobacteria</taxon>
        <taxon>Sphingomonadales</taxon>
        <taxon>Sphingomonadaceae</taxon>
        <taxon>Sphingobium</taxon>
    </lineage>
</organism>
<dbReference type="CDD" id="cd03360">
    <property type="entry name" value="LbH_AT_putative"/>
    <property type="match status" value="1"/>
</dbReference>
<evidence type="ECO:0000259" key="4">
    <source>
        <dbReference type="Pfam" id="PF17836"/>
    </source>
</evidence>
<feature type="domain" description="PglD N-terminal" evidence="4">
    <location>
        <begin position="2"/>
        <end position="77"/>
    </location>
</feature>
<dbReference type="InterPro" id="IPR020019">
    <property type="entry name" value="AcTrfase_PglD-like"/>
</dbReference>
<sequence>MLVIGAGGHAKVVIDVARAAGWNPTAILDPVGPGHMCSDVPVVGGDDEAGAVYAGGIRHAVVAIGLNKLRARIGERLLEIGFTCPTILHPSSIISPYARIGEGTVVMPGAIINAWANVGRFVILNTGAIIEHDCRIGDGAHIAPRSVMGGNVKVGAQALFGIGSVARPETTIGQGAIVGAGSVVVSAIEEFVTVMGAPATQRKGRMD</sequence>
<dbReference type="PANTHER" id="PTHR43300">
    <property type="entry name" value="ACETYLTRANSFERASE"/>
    <property type="match status" value="1"/>
</dbReference>
<comment type="caution">
    <text evidence="5">The sequence shown here is derived from an EMBL/GenBank/DDBJ whole genome shotgun (WGS) entry which is preliminary data.</text>
</comment>
<dbReference type="OrthoDB" id="9815592at2"/>
<dbReference type="InterPro" id="IPR050179">
    <property type="entry name" value="Trans_hexapeptide_repeat"/>
</dbReference>
<dbReference type="Proteomes" id="UP000282977">
    <property type="component" value="Unassembled WGS sequence"/>
</dbReference>
<feature type="site" description="Increases basicity of active site His" evidence="2">
    <location>
        <position position="133"/>
    </location>
</feature>
<dbReference type="NCBIfam" id="TIGR03570">
    <property type="entry name" value="NeuD_NnaD"/>
    <property type="match status" value="1"/>
</dbReference>
<dbReference type="PANTHER" id="PTHR43300:SF7">
    <property type="entry name" value="UDP-N-ACETYLBACILLOSAMINE N-ACETYLTRANSFERASE"/>
    <property type="match status" value="1"/>
</dbReference>
<dbReference type="EMBL" id="RZUL01000005">
    <property type="protein sequence ID" value="RVT39921.1"/>
    <property type="molecule type" value="Genomic_DNA"/>
</dbReference>
<dbReference type="AlphaFoldDB" id="A0A437J577"/>
<feature type="binding site" evidence="3">
    <location>
        <position position="141"/>
    </location>
    <ligand>
        <name>acetyl-CoA</name>
        <dbReference type="ChEBI" id="CHEBI:57288"/>
    </ligand>
</feature>
<dbReference type="Gene3D" id="2.160.10.10">
    <property type="entry name" value="Hexapeptide repeat proteins"/>
    <property type="match status" value="1"/>
</dbReference>
<dbReference type="InterPro" id="IPR041561">
    <property type="entry name" value="PglD_N"/>
</dbReference>